<dbReference type="GO" id="GO:0055085">
    <property type="term" value="P:transmembrane transport"/>
    <property type="evidence" value="ECO:0007669"/>
    <property type="project" value="InterPro"/>
</dbReference>
<gene>
    <name evidence="10" type="ORF">BN13_1000014</name>
</gene>
<evidence type="ECO:0000313" key="10">
    <source>
        <dbReference type="EMBL" id="CCI51418.1"/>
    </source>
</evidence>
<keyword evidence="4 7" id="KW-0812">Transmembrane</keyword>
<keyword evidence="11" id="KW-1185">Reference proteome</keyword>
<dbReference type="GO" id="GO:0005886">
    <property type="term" value="C:plasma membrane"/>
    <property type="evidence" value="ECO:0007669"/>
    <property type="project" value="UniProtKB-SubCell"/>
</dbReference>
<feature type="region of interest" description="Disordered" evidence="8">
    <location>
        <begin position="1"/>
        <end position="27"/>
    </location>
</feature>
<dbReference type="PANTHER" id="PTHR30193">
    <property type="entry name" value="ABC TRANSPORTER PERMEASE PROTEIN"/>
    <property type="match status" value="1"/>
</dbReference>
<dbReference type="InterPro" id="IPR000515">
    <property type="entry name" value="MetI-like"/>
</dbReference>
<evidence type="ECO:0000256" key="7">
    <source>
        <dbReference type="RuleBase" id="RU363032"/>
    </source>
</evidence>
<feature type="transmembrane region" description="Helical" evidence="7">
    <location>
        <begin position="176"/>
        <end position="196"/>
    </location>
</feature>
<dbReference type="PROSITE" id="PS50928">
    <property type="entry name" value="ABC_TM1"/>
    <property type="match status" value="1"/>
</dbReference>
<dbReference type="PANTHER" id="PTHR30193:SF41">
    <property type="entry name" value="DIACETYLCHITOBIOSE UPTAKE SYSTEM PERMEASE PROTEIN NGCF"/>
    <property type="match status" value="1"/>
</dbReference>
<dbReference type="InterPro" id="IPR035906">
    <property type="entry name" value="MetI-like_sf"/>
</dbReference>
<dbReference type="InterPro" id="IPR051393">
    <property type="entry name" value="ABC_transporter_permease"/>
</dbReference>
<evidence type="ECO:0000259" key="9">
    <source>
        <dbReference type="PROSITE" id="PS50928"/>
    </source>
</evidence>
<evidence type="ECO:0000256" key="8">
    <source>
        <dbReference type="SAM" id="MobiDB-lite"/>
    </source>
</evidence>
<name>A0A077M9R3_9MICO</name>
<comment type="subcellular location">
    <subcellularLocation>
        <location evidence="1 7">Cell membrane</location>
        <topology evidence="1 7">Multi-pass membrane protein</topology>
    </subcellularLocation>
</comment>
<dbReference type="OrthoDB" id="9805974at2"/>
<evidence type="ECO:0000256" key="2">
    <source>
        <dbReference type="ARBA" id="ARBA00022448"/>
    </source>
</evidence>
<keyword evidence="6 7" id="KW-0472">Membrane</keyword>
<feature type="transmembrane region" description="Helical" evidence="7">
    <location>
        <begin position="281"/>
        <end position="304"/>
    </location>
</feature>
<keyword evidence="5 7" id="KW-1133">Transmembrane helix</keyword>
<feature type="transmembrane region" description="Helical" evidence="7">
    <location>
        <begin position="35"/>
        <end position="59"/>
    </location>
</feature>
<protein>
    <submittedName>
        <fullName evidence="10">Binding-protein-dependent transport permease</fullName>
    </submittedName>
</protein>
<feature type="domain" description="ABC transmembrane type-1" evidence="9">
    <location>
        <begin position="97"/>
        <end position="303"/>
    </location>
</feature>
<dbReference type="STRING" id="1193518.BN13_1000014"/>
<feature type="transmembrane region" description="Helical" evidence="7">
    <location>
        <begin position="135"/>
        <end position="156"/>
    </location>
</feature>
<keyword evidence="3" id="KW-1003">Cell membrane</keyword>
<dbReference type="EMBL" id="CAJC01000003">
    <property type="protein sequence ID" value="CCI51418.1"/>
    <property type="molecule type" value="Genomic_DNA"/>
</dbReference>
<dbReference type="RefSeq" id="WP_048547888.1">
    <property type="nucleotide sequence ID" value="NZ_HF571038.1"/>
</dbReference>
<comment type="similarity">
    <text evidence="7">Belongs to the binding-protein-dependent transport system permease family.</text>
</comment>
<dbReference type="Proteomes" id="UP000035720">
    <property type="component" value="Unassembled WGS sequence"/>
</dbReference>
<comment type="caution">
    <text evidence="10">The sequence shown here is derived from an EMBL/GenBank/DDBJ whole genome shotgun (WGS) entry which is preliminary data.</text>
</comment>
<evidence type="ECO:0000256" key="6">
    <source>
        <dbReference type="ARBA" id="ARBA00023136"/>
    </source>
</evidence>
<feature type="transmembrane region" description="Helical" evidence="7">
    <location>
        <begin position="100"/>
        <end position="123"/>
    </location>
</feature>
<feature type="transmembrane region" description="Helical" evidence="7">
    <location>
        <begin position="234"/>
        <end position="251"/>
    </location>
</feature>
<dbReference type="SUPFAM" id="SSF161098">
    <property type="entry name" value="MetI-like"/>
    <property type="match status" value="1"/>
</dbReference>
<dbReference type="Gene3D" id="1.10.3720.10">
    <property type="entry name" value="MetI-like"/>
    <property type="match status" value="1"/>
</dbReference>
<dbReference type="AlphaFoldDB" id="A0A077M9R3"/>
<evidence type="ECO:0000256" key="3">
    <source>
        <dbReference type="ARBA" id="ARBA00022475"/>
    </source>
</evidence>
<dbReference type="Pfam" id="PF00528">
    <property type="entry name" value="BPD_transp_1"/>
    <property type="match status" value="1"/>
</dbReference>
<evidence type="ECO:0000256" key="5">
    <source>
        <dbReference type="ARBA" id="ARBA00022989"/>
    </source>
</evidence>
<evidence type="ECO:0000256" key="4">
    <source>
        <dbReference type="ARBA" id="ARBA00022692"/>
    </source>
</evidence>
<evidence type="ECO:0000313" key="11">
    <source>
        <dbReference type="Proteomes" id="UP000035720"/>
    </source>
</evidence>
<reference evidence="10 11" key="1">
    <citation type="journal article" date="2013" name="ISME J.">
        <title>A metabolic model for members of the genus Tetrasphaera involved in enhanced biological phosphorus removal.</title>
        <authorList>
            <person name="Kristiansen R."/>
            <person name="Nguyen H.T.T."/>
            <person name="Saunders A.M."/>
            <person name="Nielsen J.L."/>
            <person name="Wimmer R."/>
            <person name="Le V.Q."/>
            <person name="McIlroy S.J."/>
            <person name="Petrovski S."/>
            <person name="Seviour R.J."/>
            <person name="Calteau A."/>
            <person name="Nielsen K.L."/>
            <person name="Nielsen P.H."/>
        </authorList>
    </citation>
    <scope>NUCLEOTIDE SEQUENCE [LARGE SCALE GENOMIC DNA]</scope>
    <source>
        <strain evidence="10 11">Ben 74</strain>
    </source>
</reference>
<proteinExistence type="inferred from homology"/>
<sequence length="313" mass="34324">MSLDTTESGSNHASGPSGRPARSENPSRRAERRAIVGLLSPFAILFLLFYIVPICYAFVRSFFVTTRKGAFGPAEDAWGGLSNYGQALKDPALIASVGRVLLFGFIQVPAMLVIALTFALLLDSRSARFKRFFRLTYFVPYAVPVVIGAIVWGFLFTPGLGPVADLIPIDFLGNTWVLWSIAIIVTWTYAGYNMLIMYSNLQAIDQDIYEAARIDGANAWQTALRIKIPLIRDSVILTGVFSIIGTLQLFAEPQVLRSISTSISSTYTPNLLAFTAASGNAYNYAAAVSFLLAMATAVLSFVFLRLTQRWENS</sequence>
<keyword evidence="2 7" id="KW-0813">Transport</keyword>
<organism evidence="10 11">
    <name type="scientific">Nostocoides jenkinsii Ben 74</name>
    <dbReference type="NCBI Taxonomy" id="1193518"/>
    <lineage>
        <taxon>Bacteria</taxon>
        <taxon>Bacillati</taxon>
        <taxon>Actinomycetota</taxon>
        <taxon>Actinomycetes</taxon>
        <taxon>Micrococcales</taxon>
        <taxon>Intrasporangiaceae</taxon>
        <taxon>Nostocoides</taxon>
    </lineage>
</organism>
<evidence type="ECO:0000256" key="1">
    <source>
        <dbReference type="ARBA" id="ARBA00004651"/>
    </source>
</evidence>
<feature type="compositionally biased region" description="Polar residues" evidence="8">
    <location>
        <begin position="1"/>
        <end position="14"/>
    </location>
</feature>
<dbReference type="CDD" id="cd06261">
    <property type="entry name" value="TM_PBP2"/>
    <property type="match status" value="1"/>
</dbReference>
<accession>A0A077M9R3</accession>